<evidence type="ECO:0000256" key="2">
    <source>
        <dbReference type="ARBA" id="ARBA00022490"/>
    </source>
</evidence>
<dbReference type="Gene3D" id="2.30.42.10">
    <property type="match status" value="1"/>
</dbReference>
<dbReference type="GO" id="GO:0030036">
    <property type="term" value="P:actin cytoskeleton organization"/>
    <property type="evidence" value="ECO:0007669"/>
    <property type="project" value="TreeGrafter"/>
</dbReference>
<proteinExistence type="predicted"/>
<dbReference type="GO" id="GO:0031941">
    <property type="term" value="C:filamentous actin"/>
    <property type="evidence" value="ECO:0007669"/>
    <property type="project" value="TreeGrafter"/>
</dbReference>
<feature type="domain" description="PDZ" evidence="4">
    <location>
        <begin position="1"/>
        <end position="63"/>
    </location>
</feature>
<evidence type="ECO:0000313" key="6">
    <source>
        <dbReference type="EMBL" id="CAF4711733.1"/>
    </source>
</evidence>
<dbReference type="GO" id="GO:0061061">
    <property type="term" value="P:muscle structure development"/>
    <property type="evidence" value="ECO:0007669"/>
    <property type="project" value="TreeGrafter"/>
</dbReference>
<accession>A0A821J3E1</accession>
<keyword evidence="3" id="KW-0479">Metal-binding</keyword>
<evidence type="ECO:0000313" key="7">
    <source>
        <dbReference type="Proteomes" id="UP000663866"/>
    </source>
</evidence>
<evidence type="ECO:0000259" key="4">
    <source>
        <dbReference type="PROSITE" id="PS50106"/>
    </source>
</evidence>
<dbReference type="GO" id="GO:0003779">
    <property type="term" value="F:actin binding"/>
    <property type="evidence" value="ECO:0007669"/>
    <property type="project" value="TreeGrafter"/>
</dbReference>
<dbReference type="EMBL" id="CAJOBG010103247">
    <property type="protein sequence ID" value="CAF4711733.1"/>
    <property type="molecule type" value="Genomic_DNA"/>
</dbReference>
<dbReference type="InterPro" id="IPR036034">
    <property type="entry name" value="PDZ_sf"/>
</dbReference>
<sequence length="63" mass="7066">GKDFGCPLQIQKVNPSSLAERCGMQANDYIVKIGQTSTEHLKHPDAQETIKQQNNTLELTLQR</sequence>
<dbReference type="SUPFAM" id="SSF50156">
    <property type="entry name" value="PDZ domain-like"/>
    <property type="match status" value="1"/>
</dbReference>
<dbReference type="PANTHER" id="PTHR24214">
    <property type="entry name" value="PDZ AND LIM DOMAIN PROTEIN ZASP"/>
    <property type="match status" value="1"/>
</dbReference>
<organism evidence="6 7">
    <name type="scientific">Rotaria magnacalcarata</name>
    <dbReference type="NCBI Taxonomy" id="392030"/>
    <lineage>
        <taxon>Eukaryota</taxon>
        <taxon>Metazoa</taxon>
        <taxon>Spiralia</taxon>
        <taxon>Gnathifera</taxon>
        <taxon>Rotifera</taxon>
        <taxon>Eurotatoria</taxon>
        <taxon>Bdelloidea</taxon>
        <taxon>Philodinida</taxon>
        <taxon>Philodinidae</taxon>
        <taxon>Rotaria</taxon>
    </lineage>
</organism>
<keyword evidence="3" id="KW-0440">LIM domain</keyword>
<dbReference type="GO" id="GO:0030018">
    <property type="term" value="C:Z disc"/>
    <property type="evidence" value="ECO:0007669"/>
    <property type="project" value="TreeGrafter"/>
</dbReference>
<name>A0A821J3E1_9BILA</name>
<dbReference type="PROSITE" id="PS50106">
    <property type="entry name" value="PDZ"/>
    <property type="match status" value="1"/>
</dbReference>
<dbReference type="InterPro" id="IPR001478">
    <property type="entry name" value="PDZ"/>
</dbReference>
<evidence type="ECO:0000256" key="1">
    <source>
        <dbReference type="ARBA" id="ARBA00004496"/>
    </source>
</evidence>
<dbReference type="InterPro" id="IPR050604">
    <property type="entry name" value="PDZ-LIM_domain"/>
</dbReference>
<evidence type="ECO:0000313" key="5">
    <source>
        <dbReference type="EMBL" id="CAF4705383.1"/>
    </source>
</evidence>
<keyword evidence="2" id="KW-0963">Cytoplasm</keyword>
<protein>
    <recommendedName>
        <fullName evidence="4">PDZ domain-containing protein</fullName>
    </recommendedName>
</protein>
<dbReference type="Pfam" id="PF00595">
    <property type="entry name" value="PDZ"/>
    <property type="match status" value="1"/>
</dbReference>
<dbReference type="PANTHER" id="PTHR24214:SF38">
    <property type="entry name" value="PDZ AND LIM DOMAIN PROTEIN ZASP-RELATED"/>
    <property type="match status" value="1"/>
</dbReference>
<reference evidence="6" key="1">
    <citation type="submission" date="2021-02" db="EMBL/GenBank/DDBJ databases">
        <authorList>
            <person name="Nowell W R."/>
        </authorList>
    </citation>
    <scope>NUCLEOTIDE SEQUENCE</scope>
</reference>
<evidence type="ECO:0000256" key="3">
    <source>
        <dbReference type="ARBA" id="ARBA00023038"/>
    </source>
</evidence>
<dbReference type="EMBL" id="CAJOBG010101610">
    <property type="protein sequence ID" value="CAF4705383.1"/>
    <property type="molecule type" value="Genomic_DNA"/>
</dbReference>
<comment type="subcellular location">
    <subcellularLocation>
        <location evidence="1">Cytoplasm</location>
    </subcellularLocation>
</comment>
<comment type="caution">
    <text evidence="6">The sequence shown here is derived from an EMBL/GenBank/DDBJ whole genome shotgun (WGS) entry which is preliminary data.</text>
</comment>
<feature type="non-terminal residue" evidence="6">
    <location>
        <position position="63"/>
    </location>
</feature>
<keyword evidence="3" id="KW-0862">Zinc</keyword>
<gene>
    <name evidence="5" type="ORF">OVN521_LOCUS48546</name>
    <name evidence="6" type="ORF">OVN521_LOCUS48769</name>
</gene>
<dbReference type="GO" id="GO:0051371">
    <property type="term" value="F:muscle alpha-actinin binding"/>
    <property type="evidence" value="ECO:0007669"/>
    <property type="project" value="TreeGrafter"/>
</dbReference>
<feature type="non-terminal residue" evidence="6">
    <location>
        <position position="1"/>
    </location>
</feature>
<keyword evidence="7" id="KW-1185">Reference proteome</keyword>
<dbReference type="GO" id="GO:0001725">
    <property type="term" value="C:stress fiber"/>
    <property type="evidence" value="ECO:0007669"/>
    <property type="project" value="TreeGrafter"/>
</dbReference>
<dbReference type="Proteomes" id="UP000663866">
    <property type="component" value="Unassembled WGS sequence"/>
</dbReference>
<dbReference type="AlphaFoldDB" id="A0A821J3E1"/>
<dbReference type="GO" id="GO:0005912">
    <property type="term" value="C:adherens junction"/>
    <property type="evidence" value="ECO:0007669"/>
    <property type="project" value="TreeGrafter"/>
</dbReference>